<evidence type="ECO:0008006" key="3">
    <source>
        <dbReference type="Google" id="ProtNLM"/>
    </source>
</evidence>
<dbReference type="InterPro" id="IPR016084">
    <property type="entry name" value="Haem_Oase-like_multi-hlx"/>
</dbReference>
<accession>A0A1M6A925</accession>
<evidence type="ECO:0000313" key="2">
    <source>
        <dbReference type="Proteomes" id="UP000184231"/>
    </source>
</evidence>
<dbReference type="SUPFAM" id="SSF48613">
    <property type="entry name" value="Heme oxygenase-like"/>
    <property type="match status" value="1"/>
</dbReference>
<protein>
    <recommendedName>
        <fullName evidence="3">DUF3050 domain-containing protein</fullName>
    </recommendedName>
</protein>
<dbReference type="Proteomes" id="UP000184231">
    <property type="component" value="Unassembled WGS sequence"/>
</dbReference>
<dbReference type="Pfam" id="PF11251">
    <property type="entry name" value="DUF3050"/>
    <property type="match status" value="1"/>
</dbReference>
<proteinExistence type="predicted"/>
<reference evidence="1 2" key="1">
    <citation type="submission" date="2016-11" db="EMBL/GenBank/DDBJ databases">
        <authorList>
            <person name="Jaros S."/>
            <person name="Januszkiewicz K."/>
            <person name="Wedrychowicz H."/>
        </authorList>
    </citation>
    <scope>NUCLEOTIDE SEQUENCE [LARGE SCALE GENOMIC DNA]</scope>
    <source>
        <strain evidence="1 2">CGMCC 1.8863</strain>
    </source>
</reference>
<dbReference type="EMBL" id="FQYX01000001">
    <property type="protein sequence ID" value="SHI32975.1"/>
    <property type="molecule type" value="Genomic_DNA"/>
</dbReference>
<name>A0A1M6A925_9FLAO</name>
<keyword evidence="2" id="KW-1185">Reference proteome</keyword>
<sequence>MAKDGKTSLNRLILPGYLYIGKPYSIENIQSFQMQHLQHIENELKEIRQALKSHRVYTQLSTIEDIQVFMENHVFAVWDFMSLLKALQIQLTNVSIPWTPPKNPTLARFINEIVHGEESDINELGVPKSHYEMYLEAMEQIGASTKEATSLIALIESGNEPRQSLDQIAIAPAVKDFVRYTFAIIATEKAHLIAAAFTFGREDVIPDMFMEILKQTDAENKRYNKLKYYLDRHIELDGDEHGPLSLKMISELCGTDPKKWEETLEVAKESLRQRIYLWDAIADCIEKKNVLL</sequence>
<dbReference type="InterPro" id="IPR024423">
    <property type="entry name" value="DUF3050"/>
</dbReference>
<gene>
    <name evidence="1" type="ORF">SAMN04487911_101134</name>
</gene>
<evidence type="ECO:0000313" key="1">
    <source>
        <dbReference type="EMBL" id="SHI32975.1"/>
    </source>
</evidence>
<dbReference type="AlphaFoldDB" id="A0A1M6A925"/>
<dbReference type="Gene3D" id="1.20.910.10">
    <property type="entry name" value="Heme oxygenase-like"/>
    <property type="match status" value="1"/>
</dbReference>
<organism evidence="1 2">
    <name type="scientific">Arenibacter nanhaiticus</name>
    <dbReference type="NCBI Taxonomy" id="558155"/>
    <lineage>
        <taxon>Bacteria</taxon>
        <taxon>Pseudomonadati</taxon>
        <taxon>Bacteroidota</taxon>
        <taxon>Flavobacteriia</taxon>
        <taxon>Flavobacteriales</taxon>
        <taxon>Flavobacteriaceae</taxon>
        <taxon>Arenibacter</taxon>
    </lineage>
</organism>